<evidence type="ECO:0000313" key="2">
    <source>
        <dbReference type="Proteomes" id="UP000248961"/>
    </source>
</evidence>
<keyword evidence="2" id="KW-1185">Reference proteome</keyword>
<name>A0A395IAN1_ASPHC</name>
<evidence type="ECO:0000313" key="1">
    <source>
        <dbReference type="EMBL" id="RAL16138.1"/>
    </source>
</evidence>
<evidence type="ECO:0008006" key="3">
    <source>
        <dbReference type="Google" id="ProtNLM"/>
    </source>
</evidence>
<dbReference type="RefSeq" id="XP_025555292.1">
    <property type="nucleotide sequence ID" value="XM_025690410.1"/>
</dbReference>
<dbReference type="OrthoDB" id="5130616at2759"/>
<gene>
    <name evidence="1" type="ORF">BO97DRAFT_183976</name>
</gene>
<dbReference type="AlphaFoldDB" id="A0A395IAN1"/>
<reference evidence="1 2" key="1">
    <citation type="submission" date="2018-02" db="EMBL/GenBank/DDBJ databases">
        <title>The genomes of Aspergillus section Nigri reveals drivers in fungal speciation.</title>
        <authorList>
            <consortium name="DOE Joint Genome Institute"/>
            <person name="Vesth T.C."/>
            <person name="Nybo J."/>
            <person name="Theobald S."/>
            <person name="Brandl J."/>
            <person name="Frisvad J.C."/>
            <person name="Nielsen K.F."/>
            <person name="Lyhne E.K."/>
            <person name="Kogle M.E."/>
            <person name="Kuo A."/>
            <person name="Riley R."/>
            <person name="Clum A."/>
            <person name="Nolan M."/>
            <person name="Lipzen A."/>
            <person name="Salamov A."/>
            <person name="Henrissat B."/>
            <person name="Wiebenga A."/>
            <person name="De vries R.P."/>
            <person name="Grigoriev I.V."/>
            <person name="Mortensen U.H."/>
            <person name="Andersen M.R."/>
            <person name="Baker S.E."/>
        </authorList>
    </citation>
    <scope>NUCLEOTIDE SEQUENCE [LARGE SCALE GENOMIC DNA]</scope>
    <source>
        <strain evidence="1 2">CBS 101889</strain>
    </source>
</reference>
<accession>A0A395IAN1</accession>
<sequence>MNKLPHEALIMIAQSTFEPWDFKFRISLLLASRRWRSVLLPTFYSQVRLDGPQIMSLVVALKENPSNESCINILTLWSYNPRFKAATHNVSKFRSWIKDISHSQAEVAEWEDELEKGNNDAWFALLLTLKCIAIFHSKFGGKFVRCIVSRAALREGPFESMPILHQLGFLKIVANYRTTYQAKEFLPLFLLQSLKSADLDGVIESHSPNDSAIPGVRFVPRTLSTVFLCLCGNGRYGMMDLISSCRNRTLEHFEWQHTSTGLREILQTVSAENIPHFTFHAKA</sequence>
<dbReference type="Proteomes" id="UP000248961">
    <property type="component" value="Unassembled WGS sequence"/>
</dbReference>
<protein>
    <recommendedName>
        <fullName evidence="3">F-box domain-containing protein</fullName>
    </recommendedName>
</protein>
<dbReference type="VEuPathDB" id="FungiDB:BO97DRAFT_183976"/>
<dbReference type="STRING" id="1450537.A0A395IAN1"/>
<dbReference type="EMBL" id="KZ824270">
    <property type="protein sequence ID" value="RAL16138.1"/>
    <property type="molecule type" value="Genomic_DNA"/>
</dbReference>
<dbReference type="GeneID" id="37194699"/>
<organism evidence="1 2">
    <name type="scientific">Aspergillus homomorphus (strain CBS 101889)</name>
    <dbReference type="NCBI Taxonomy" id="1450537"/>
    <lineage>
        <taxon>Eukaryota</taxon>
        <taxon>Fungi</taxon>
        <taxon>Dikarya</taxon>
        <taxon>Ascomycota</taxon>
        <taxon>Pezizomycotina</taxon>
        <taxon>Eurotiomycetes</taxon>
        <taxon>Eurotiomycetidae</taxon>
        <taxon>Eurotiales</taxon>
        <taxon>Aspergillaceae</taxon>
        <taxon>Aspergillus</taxon>
        <taxon>Aspergillus subgen. Circumdati</taxon>
    </lineage>
</organism>
<proteinExistence type="predicted"/>